<dbReference type="PANTHER" id="PTHR33446">
    <property type="entry name" value="PROTEIN TONB-RELATED"/>
    <property type="match status" value="1"/>
</dbReference>
<evidence type="ECO:0000256" key="10">
    <source>
        <dbReference type="SAM" id="MobiDB-lite"/>
    </source>
</evidence>
<evidence type="ECO:0000256" key="8">
    <source>
        <dbReference type="ARBA" id="ARBA00022989"/>
    </source>
</evidence>
<evidence type="ECO:0000256" key="7">
    <source>
        <dbReference type="ARBA" id="ARBA00022927"/>
    </source>
</evidence>
<keyword evidence="8 11" id="KW-1133">Transmembrane helix</keyword>
<proteinExistence type="inferred from homology"/>
<dbReference type="GO" id="GO:0098797">
    <property type="term" value="C:plasma membrane protein complex"/>
    <property type="evidence" value="ECO:0007669"/>
    <property type="project" value="TreeGrafter"/>
</dbReference>
<dbReference type="InterPro" id="IPR037682">
    <property type="entry name" value="TonB_C"/>
</dbReference>
<evidence type="ECO:0000313" key="13">
    <source>
        <dbReference type="EMBL" id="SNV54409.1"/>
    </source>
</evidence>
<evidence type="ECO:0000256" key="3">
    <source>
        <dbReference type="ARBA" id="ARBA00022448"/>
    </source>
</evidence>
<evidence type="ECO:0000256" key="2">
    <source>
        <dbReference type="ARBA" id="ARBA00006555"/>
    </source>
</evidence>
<keyword evidence="6 11" id="KW-0812">Transmembrane</keyword>
<keyword evidence="7" id="KW-0653">Protein transport</keyword>
<evidence type="ECO:0000256" key="9">
    <source>
        <dbReference type="ARBA" id="ARBA00023136"/>
    </source>
</evidence>
<feature type="domain" description="TonB C-terminal" evidence="12">
    <location>
        <begin position="161"/>
        <end position="248"/>
    </location>
</feature>
<evidence type="ECO:0000256" key="4">
    <source>
        <dbReference type="ARBA" id="ARBA00022475"/>
    </source>
</evidence>
<evidence type="ECO:0000313" key="14">
    <source>
        <dbReference type="Proteomes" id="UP000214973"/>
    </source>
</evidence>
<dbReference type="SUPFAM" id="SSF74653">
    <property type="entry name" value="TolA/TonB C-terminal domain"/>
    <property type="match status" value="1"/>
</dbReference>
<keyword evidence="3" id="KW-0813">Transport</keyword>
<accession>A0A239Y5D6</accession>
<name>A0A239Y5D6_9FIRM</name>
<evidence type="ECO:0000259" key="12">
    <source>
        <dbReference type="PROSITE" id="PS52015"/>
    </source>
</evidence>
<dbReference type="KEGG" id="vrm:44547418_00066"/>
<dbReference type="Proteomes" id="UP000214973">
    <property type="component" value="Chromosome 1"/>
</dbReference>
<feature type="region of interest" description="Disordered" evidence="10">
    <location>
        <begin position="51"/>
        <end position="161"/>
    </location>
</feature>
<dbReference type="AlphaFoldDB" id="A0A239Y5D6"/>
<dbReference type="InterPro" id="IPR006260">
    <property type="entry name" value="TonB/TolA_C"/>
</dbReference>
<dbReference type="InterPro" id="IPR051045">
    <property type="entry name" value="TonB-dependent_transducer"/>
</dbReference>
<dbReference type="Pfam" id="PF03544">
    <property type="entry name" value="TonB_C"/>
    <property type="match status" value="1"/>
</dbReference>
<organism evidence="13 14">
    <name type="scientific">Veillonella rodentium</name>
    <dbReference type="NCBI Taxonomy" id="248315"/>
    <lineage>
        <taxon>Bacteria</taxon>
        <taxon>Bacillati</taxon>
        <taxon>Bacillota</taxon>
        <taxon>Negativicutes</taxon>
        <taxon>Veillonellales</taxon>
        <taxon>Veillonellaceae</taxon>
        <taxon>Veillonella</taxon>
    </lineage>
</organism>
<sequence>MLNKRYRIPLAAAIVVNLLYWGWVGDWAQHLKDFSHTHKDLVVDLDMSQYEEPEKKQAEKKETPLPTDHGPAGGKSGAVLPDLSGKPAPGPKDRNPYLGGNEPAPVNVNGNINAPVGNPGQHNQPGPGISRTKGHGGFEDEGKGPSYGPPGPDSQPGKGTFNTAEYMKRVRENTVMPDQAIRRGITGTVTFKVVFDSNGNFDSAEIINSSGSSLLDKAGYALVSSQGGIENSTGESISIEVDVVYKFK</sequence>
<feature type="compositionally biased region" description="Low complexity" evidence="10">
    <location>
        <begin position="115"/>
        <end position="128"/>
    </location>
</feature>
<dbReference type="NCBIfam" id="TIGR01352">
    <property type="entry name" value="tonB_Cterm"/>
    <property type="match status" value="1"/>
</dbReference>
<keyword evidence="14" id="KW-1185">Reference proteome</keyword>
<dbReference type="PANTHER" id="PTHR33446:SF2">
    <property type="entry name" value="PROTEIN TONB"/>
    <property type="match status" value="1"/>
</dbReference>
<dbReference type="Gene3D" id="3.30.1150.10">
    <property type="match status" value="1"/>
</dbReference>
<dbReference type="EMBL" id="LT906470">
    <property type="protein sequence ID" value="SNV54409.1"/>
    <property type="molecule type" value="Genomic_DNA"/>
</dbReference>
<evidence type="ECO:0000256" key="6">
    <source>
        <dbReference type="ARBA" id="ARBA00022692"/>
    </source>
</evidence>
<keyword evidence="9 11" id="KW-0472">Membrane</keyword>
<keyword evidence="4" id="KW-1003">Cell membrane</keyword>
<comment type="subcellular location">
    <subcellularLocation>
        <location evidence="1">Cell inner membrane</location>
        <topology evidence="1">Single-pass membrane protein</topology>
        <orientation evidence="1">Periplasmic side</orientation>
    </subcellularLocation>
</comment>
<dbReference type="GO" id="GO:0015031">
    <property type="term" value="P:protein transport"/>
    <property type="evidence" value="ECO:0007669"/>
    <property type="project" value="UniProtKB-KW"/>
</dbReference>
<evidence type="ECO:0000256" key="11">
    <source>
        <dbReference type="SAM" id="Phobius"/>
    </source>
</evidence>
<keyword evidence="5" id="KW-0997">Cell inner membrane</keyword>
<dbReference type="GO" id="GO:0055085">
    <property type="term" value="P:transmembrane transport"/>
    <property type="evidence" value="ECO:0007669"/>
    <property type="project" value="InterPro"/>
</dbReference>
<protein>
    <submittedName>
        <fullName evidence="13">TonB family C-terminal domain</fullName>
    </submittedName>
</protein>
<reference evidence="13 14" key="1">
    <citation type="submission" date="2017-06" db="EMBL/GenBank/DDBJ databases">
        <authorList>
            <consortium name="Pathogen Informatics"/>
        </authorList>
    </citation>
    <scope>NUCLEOTIDE SEQUENCE [LARGE SCALE GENOMIC DNA]</scope>
    <source>
        <strain evidence="13 14">NCTC12018</strain>
    </source>
</reference>
<evidence type="ECO:0000256" key="5">
    <source>
        <dbReference type="ARBA" id="ARBA00022519"/>
    </source>
</evidence>
<dbReference type="GO" id="GO:0031992">
    <property type="term" value="F:energy transducer activity"/>
    <property type="evidence" value="ECO:0007669"/>
    <property type="project" value="TreeGrafter"/>
</dbReference>
<feature type="compositionally biased region" description="Basic and acidic residues" evidence="10">
    <location>
        <begin position="52"/>
        <end position="63"/>
    </location>
</feature>
<feature type="transmembrane region" description="Helical" evidence="11">
    <location>
        <begin position="6"/>
        <end position="24"/>
    </location>
</feature>
<dbReference type="RefSeq" id="WP_095064715.1">
    <property type="nucleotide sequence ID" value="NZ_LT906470.1"/>
</dbReference>
<evidence type="ECO:0000256" key="1">
    <source>
        <dbReference type="ARBA" id="ARBA00004383"/>
    </source>
</evidence>
<dbReference type="PROSITE" id="PS52015">
    <property type="entry name" value="TONB_CTD"/>
    <property type="match status" value="1"/>
</dbReference>
<gene>
    <name evidence="13" type="ORF">SAMEA44547418_00066</name>
</gene>
<comment type="similarity">
    <text evidence="2">Belongs to the TonB family.</text>
</comment>